<dbReference type="InterPro" id="IPR029039">
    <property type="entry name" value="Flavoprotein-like_sf"/>
</dbReference>
<evidence type="ECO:0000256" key="3">
    <source>
        <dbReference type="ARBA" id="ARBA00023014"/>
    </source>
</evidence>
<protein>
    <submittedName>
        <fullName evidence="5">4Fe-4S binding protein</fullName>
    </submittedName>
</protein>
<accession>A0ABR8Q3P1</accession>
<evidence type="ECO:0000256" key="2">
    <source>
        <dbReference type="ARBA" id="ARBA00023004"/>
    </source>
</evidence>
<gene>
    <name evidence="5" type="ORF">H9660_07675</name>
</gene>
<organism evidence="5 6">
    <name type="scientific">Clostridium gallinarum</name>
    <dbReference type="NCBI Taxonomy" id="2762246"/>
    <lineage>
        <taxon>Bacteria</taxon>
        <taxon>Bacillati</taxon>
        <taxon>Bacillota</taxon>
        <taxon>Clostridia</taxon>
        <taxon>Eubacteriales</taxon>
        <taxon>Clostridiaceae</taxon>
        <taxon>Clostridium</taxon>
    </lineage>
</organism>
<evidence type="ECO:0000313" key="6">
    <source>
        <dbReference type="Proteomes" id="UP000640335"/>
    </source>
</evidence>
<sequence>MKGIILYFSGTGNTKFVVNKIVEEFIKGGCEIETHSIEEKISLQNLTYDFLVLGFPKYFEYIPNNFIEYLNENLYYSSKEIKTMIFSTGRDKMKIYFHDLEKILLDKNYKVIITKNFQMPDSFTLNKNYKKNTRKDIRDTFENTISEIKDIVVNFLIDNIIKEEVSDLKGSIYKTIYKIKTRDLYKNSINFSVNSNCDKCNLCVNICPTRNIEKIGEVIKFRDNCIMCCRCVNACPKNAILYKDREHSQYKENIDLVVN</sequence>
<dbReference type="RefSeq" id="WP_191749791.1">
    <property type="nucleotide sequence ID" value="NZ_JACSQZ010000022.1"/>
</dbReference>
<dbReference type="NCBIfam" id="NF038196">
    <property type="entry name" value="ferrodoxin_EFR1"/>
    <property type="match status" value="1"/>
</dbReference>
<evidence type="ECO:0000259" key="4">
    <source>
        <dbReference type="PROSITE" id="PS51379"/>
    </source>
</evidence>
<feature type="domain" description="4Fe-4S ferredoxin-type" evidence="4">
    <location>
        <begin position="216"/>
        <end position="245"/>
    </location>
</feature>
<feature type="domain" description="4Fe-4S ferredoxin-type" evidence="4">
    <location>
        <begin position="189"/>
        <end position="213"/>
    </location>
</feature>
<keyword evidence="1" id="KW-0479">Metal-binding</keyword>
<dbReference type="EMBL" id="JACSQZ010000022">
    <property type="protein sequence ID" value="MBD7915026.1"/>
    <property type="molecule type" value="Genomic_DNA"/>
</dbReference>
<dbReference type="InterPro" id="IPR047964">
    <property type="entry name" value="EFR1-like"/>
</dbReference>
<dbReference type="InterPro" id="IPR017900">
    <property type="entry name" value="4Fe4S_Fe_S_CS"/>
</dbReference>
<keyword evidence="6" id="KW-1185">Reference proteome</keyword>
<comment type="caution">
    <text evidence="5">The sequence shown here is derived from an EMBL/GenBank/DDBJ whole genome shotgun (WGS) entry which is preliminary data.</text>
</comment>
<evidence type="ECO:0000256" key="1">
    <source>
        <dbReference type="ARBA" id="ARBA00022723"/>
    </source>
</evidence>
<name>A0ABR8Q3P1_9CLOT</name>
<dbReference type="Gene3D" id="3.30.70.20">
    <property type="match status" value="1"/>
</dbReference>
<dbReference type="PROSITE" id="PS00198">
    <property type="entry name" value="4FE4S_FER_1"/>
    <property type="match status" value="1"/>
</dbReference>
<dbReference type="Pfam" id="PF13237">
    <property type="entry name" value="Fer4_10"/>
    <property type="match status" value="1"/>
</dbReference>
<keyword evidence="2" id="KW-0408">Iron</keyword>
<evidence type="ECO:0000313" key="5">
    <source>
        <dbReference type="EMBL" id="MBD7915026.1"/>
    </source>
</evidence>
<dbReference type="InterPro" id="IPR017896">
    <property type="entry name" value="4Fe4S_Fe-S-bd"/>
</dbReference>
<proteinExistence type="predicted"/>
<dbReference type="Proteomes" id="UP000640335">
    <property type="component" value="Unassembled WGS sequence"/>
</dbReference>
<dbReference type="SUPFAM" id="SSF52218">
    <property type="entry name" value="Flavoproteins"/>
    <property type="match status" value="1"/>
</dbReference>
<keyword evidence="3" id="KW-0411">Iron-sulfur</keyword>
<reference evidence="5 6" key="1">
    <citation type="submission" date="2020-08" db="EMBL/GenBank/DDBJ databases">
        <title>A Genomic Blueprint of the Chicken Gut Microbiome.</title>
        <authorList>
            <person name="Gilroy R."/>
            <person name="Ravi A."/>
            <person name="Getino M."/>
            <person name="Pursley I."/>
            <person name="Horton D.L."/>
            <person name="Alikhan N.-F."/>
            <person name="Baker D."/>
            <person name="Gharbi K."/>
            <person name="Hall N."/>
            <person name="Watson M."/>
            <person name="Adriaenssens E.M."/>
            <person name="Foster-Nyarko E."/>
            <person name="Jarju S."/>
            <person name="Secka A."/>
            <person name="Antonio M."/>
            <person name="Oren A."/>
            <person name="Chaudhuri R."/>
            <person name="La Ragione R.M."/>
            <person name="Hildebrand F."/>
            <person name="Pallen M.J."/>
        </authorList>
    </citation>
    <scope>NUCLEOTIDE SEQUENCE [LARGE SCALE GENOMIC DNA]</scope>
    <source>
        <strain evidence="5 6">Sa3CUN1</strain>
    </source>
</reference>
<dbReference type="PROSITE" id="PS51379">
    <property type="entry name" value="4FE4S_FER_2"/>
    <property type="match status" value="2"/>
</dbReference>
<dbReference type="SUPFAM" id="SSF54862">
    <property type="entry name" value="4Fe-4S ferredoxins"/>
    <property type="match status" value="1"/>
</dbReference>
<dbReference type="Gene3D" id="3.40.50.360">
    <property type="match status" value="1"/>
</dbReference>